<dbReference type="Proteomes" id="UP000005262">
    <property type="component" value="Chromosome"/>
</dbReference>
<evidence type="ECO:0000313" key="2">
    <source>
        <dbReference type="EMBL" id="AFQ44258.1"/>
    </source>
</evidence>
<gene>
    <name evidence="2" type="ordered locus">Desmer_2329</name>
</gene>
<reference evidence="2 3" key="1">
    <citation type="journal article" date="2012" name="J. Bacteriol.">
        <title>Complete genome sequences of Desulfosporosinus orientis DSM765T, Desulfosporosinus youngiae DSM17734T, Desulfosporosinus meridiei DSM13257T, and Desulfosporosinus acidiphilus DSM22704T.</title>
        <authorList>
            <person name="Pester M."/>
            <person name="Brambilla E."/>
            <person name="Alazard D."/>
            <person name="Rattei T."/>
            <person name="Weinmaier T."/>
            <person name="Han J."/>
            <person name="Lucas S."/>
            <person name="Lapidus A."/>
            <person name="Cheng J.F."/>
            <person name="Goodwin L."/>
            <person name="Pitluck S."/>
            <person name="Peters L."/>
            <person name="Ovchinnikova G."/>
            <person name="Teshima H."/>
            <person name="Detter J.C."/>
            <person name="Han C.S."/>
            <person name="Tapia R."/>
            <person name="Land M.L."/>
            <person name="Hauser L."/>
            <person name="Kyrpides N.C."/>
            <person name="Ivanova N.N."/>
            <person name="Pagani I."/>
            <person name="Huntmann M."/>
            <person name="Wei C.L."/>
            <person name="Davenport K.W."/>
            <person name="Daligault H."/>
            <person name="Chain P.S."/>
            <person name="Chen A."/>
            <person name="Mavromatis K."/>
            <person name="Markowitz V."/>
            <person name="Szeto E."/>
            <person name="Mikhailova N."/>
            <person name="Pati A."/>
            <person name="Wagner M."/>
            <person name="Woyke T."/>
            <person name="Ollivier B."/>
            <person name="Klenk H.P."/>
            <person name="Spring S."/>
            <person name="Loy A."/>
        </authorList>
    </citation>
    <scope>NUCLEOTIDE SEQUENCE [LARGE SCALE GENOMIC DNA]</scope>
    <source>
        <strain evidence="3">ATCC BAA-275 / DSM 13257 / NCIMB 13706 / S10</strain>
    </source>
</reference>
<keyword evidence="1" id="KW-1133">Transmembrane helix</keyword>
<dbReference type="OrthoDB" id="1799477at2"/>
<evidence type="ECO:0000256" key="1">
    <source>
        <dbReference type="SAM" id="Phobius"/>
    </source>
</evidence>
<name>J7IYU3_DESMD</name>
<dbReference type="HOGENOM" id="CLU_2824081_0_0_9"/>
<dbReference type="RefSeq" id="WP_014903172.1">
    <property type="nucleotide sequence ID" value="NC_018515.1"/>
</dbReference>
<evidence type="ECO:0000313" key="3">
    <source>
        <dbReference type="Proteomes" id="UP000005262"/>
    </source>
</evidence>
<proteinExistence type="predicted"/>
<feature type="transmembrane region" description="Helical" evidence="1">
    <location>
        <begin position="12"/>
        <end position="33"/>
    </location>
</feature>
<reference evidence="3" key="2">
    <citation type="submission" date="2012-08" db="EMBL/GenBank/DDBJ databases">
        <title>Finished genome of Desulfosporosinus meridiei DSM 13257.</title>
        <authorList>
            <person name="Huntemann M."/>
            <person name="Wei C.-L."/>
            <person name="Han J."/>
            <person name="Detter J.C."/>
            <person name="Han C."/>
            <person name="Davenport K."/>
            <person name="Daligault H."/>
            <person name="Erkkila T."/>
            <person name="Gu W."/>
            <person name="Munk A.C.C."/>
            <person name="Teshima H."/>
            <person name="Xu Y."/>
            <person name="Chain P."/>
            <person name="Tapia R."/>
            <person name="Chen A."/>
            <person name="Krypides N."/>
            <person name="Mavromatis K."/>
            <person name="Markowitz V."/>
            <person name="Szeto E."/>
            <person name="Ivanova N."/>
            <person name="Mikhailova N."/>
            <person name="Ovchinnikova G."/>
            <person name="Pagani I."/>
            <person name="Pati A."/>
            <person name="Goodwin L."/>
            <person name="Peters L."/>
            <person name="Pitluck S."/>
            <person name="Woyke T."/>
            <person name="Pester M."/>
            <person name="Spring S."/>
            <person name="Ollivier B."/>
            <person name="Rattei T."/>
            <person name="Klenk H.-P."/>
            <person name="Wagner M."/>
            <person name="Loy A."/>
        </authorList>
    </citation>
    <scope>NUCLEOTIDE SEQUENCE [LARGE SCALE GENOMIC DNA]</scope>
    <source>
        <strain evidence="3">ATCC BAA-275 / DSM 13257 / NCIMB 13706 / S10</strain>
    </source>
</reference>
<keyword evidence="1" id="KW-0472">Membrane</keyword>
<sequence>MNYMGPSIGFGIFSFLGLMIYLGFFAIVVYLIISTIQFFKRKIEADRELLVKLDTLIQLQSQKKAI</sequence>
<accession>J7IYU3</accession>
<dbReference type="EMBL" id="CP003629">
    <property type="protein sequence ID" value="AFQ44258.1"/>
    <property type="molecule type" value="Genomic_DNA"/>
</dbReference>
<keyword evidence="3" id="KW-1185">Reference proteome</keyword>
<dbReference type="STRING" id="768704.Desmer_2329"/>
<dbReference type="KEGG" id="dmi:Desmer_2329"/>
<protein>
    <submittedName>
        <fullName evidence="2">Uncharacterized protein</fullName>
    </submittedName>
</protein>
<keyword evidence="1" id="KW-0812">Transmembrane</keyword>
<organism evidence="2 3">
    <name type="scientific">Desulfosporosinus meridiei (strain ATCC BAA-275 / DSM 13257 / KCTC 12902 / NCIMB 13706 / S10)</name>
    <dbReference type="NCBI Taxonomy" id="768704"/>
    <lineage>
        <taxon>Bacteria</taxon>
        <taxon>Bacillati</taxon>
        <taxon>Bacillota</taxon>
        <taxon>Clostridia</taxon>
        <taxon>Eubacteriales</taxon>
        <taxon>Desulfitobacteriaceae</taxon>
        <taxon>Desulfosporosinus</taxon>
    </lineage>
</organism>
<dbReference type="AlphaFoldDB" id="J7IYU3"/>